<name>A0A5C6CZS9_9BACT</name>
<dbReference type="EMBL" id="SJPS01000001">
    <property type="protein sequence ID" value="TWU29435.1"/>
    <property type="molecule type" value="Genomic_DNA"/>
</dbReference>
<dbReference type="PROSITE" id="PS00018">
    <property type="entry name" value="EF_HAND_1"/>
    <property type="match status" value="4"/>
</dbReference>
<feature type="compositionally biased region" description="Gly residues" evidence="3">
    <location>
        <begin position="183"/>
        <end position="194"/>
    </location>
</feature>
<dbReference type="PANTHER" id="PTHR10827">
    <property type="entry name" value="RETICULOCALBIN"/>
    <property type="match status" value="1"/>
</dbReference>
<sequence precursor="true">MLCRLLLIAVLFGGFTAMAVAQNPDEDAFGGSSDNDGAPRDRGDRGRGDSGDRGDRGDRGRGRGPAPNLMFEAIDIDGDGTITAKELKRAIVGLKKLDTDGDGNLTLDEVTPQRGPGGPGGDPNQFIDRIMENDLNGDGLLTPDEVPEQLARMLTGADLNADGAIDRAELGQAMQSMRDRRGGPGGPGGFGGRGAASNPEDMTKQLMAGDRNGDGMLSPDEVSPQALGMLRDADTNGDGHLNAKEVRQAMETARGRMQRFQGGQGQGGFDPSERARRRPQQ</sequence>
<dbReference type="SUPFAM" id="SSF47473">
    <property type="entry name" value="EF-hand"/>
    <property type="match status" value="1"/>
</dbReference>
<keyword evidence="4" id="KW-0732">Signal</keyword>
<evidence type="ECO:0000256" key="1">
    <source>
        <dbReference type="ARBA" id="ARBA00022723"/>
    </source>
</evidence>
<feature type="region of interest" description="Disordered" evidence="3">
    <location>
        <begin position="254"/>
        <end position="281"/>
    </location>
</feature>
<protein>
    <submittedName>
        <fullName evidence="6">Transaldolase/EF-hand domain-containing protein</fullName>
    </submittedName>
</protein>
<evidence type="ECO:0000256" key="3">
    <source>
        <dbReference type="SAM" id="MobiDB-lite"/>
    </source>
</evidence>
<feature type="chain" id="PRO_5022755699" evidence="4">
    <location>
        <begin position="22"/>
        <end position="281"/>
    </location>
</feature>
<dbReference type="PROSITE" id="PS50222">
    <property type="entry name" value="EF_HAND_2"/>
    <property type="match status" value="3"/>
</dbReference>
<dbReference type="InterPro" id="IPR002048">
    <property type="entry name" value="EF_hand_dom"/>
</dbReference>
<feature type="region of interest" description="Disordered" evidence="3">
    <location>
        <begin position="26"/>
        <end position="69"/>
    </location>
</feature>
<dbReference type="OrthoDB" id="290123at2"/>
<keyword evidence="7" id="KW-1185">Reference proteome</keyword>
<dbReference type="InterPro" id="IPR018247">
    <property type="entry name" value="EF_Hand_1_Ca_BS"/>
</dbReference>
<organism evidence="6 7">
    <name type="scientific">Bythopirellula polymerisocia</name>
    <dbReference type="NCBI Taxonomy" id="2528003"/>
    <lineage>
        <taxon>Bacteria</taxon>
        <taxon>Pseudomonadati</taxon>
        <taxon>Planctomycetota</taxon>
        <taxon>Planctomycetia</taxon>
        <taxon>Pirellulales</taxon>
        <taxon>Lacipirellulaceae</taxon>
        <taxon>Bythopirellula</taxon>
    </lineage>
</organism>
<evidence type="ECO:0000259" key="5">
    <source>
        <dbReference type="PROSITE" id="PS50222"/>
    </source>
</evidence>
<dbReference type="PANTHER" id="PTHR10827:SF98">
    <property type="entry name" value="45 KDA CALCIUM-BINDING PROTEIN"/>
    <property type="match status" value="1"/>
</dbReference>
<dbReference type="InterPro" id="IPR011992">
    <property type="entry name" value="EF-hand-dom_pair"/>
</dbReference>
<feature type="region of interest" description="Disordered" evidence="3">
    <location>
        <begin position="177"/>
        <end position="242"/>
    </location>
</feature>
<dbReference type="Proteomes" id="UP000318437">
    <property type="component" value="Unassembled WGS sequence"/>
</dbReference>
<feature type="domain" description="EF-hand" evidence="5">
    <location>
        <begin position="221"/>
        <end position="256"/>
    </location>
</feature>
<feature type="compositionally biased region" description="Basic and acidic residues" evidence="3">
    <location>
        <begin position="37"/>
        <end position="61"/>
    </location>
</feature>
<dbReference type="AlphaFoldDB" id="A0A5C6CZS9"/>
<dbReference type="Gene3D" id="1.10.238.10">
    <property type="entry name" value="EF-hand"/>
    <property type="match status" value="3"/>
</dbReference>
<dbReference type="CDD" id="cd00051">
    <property type="entry name" value="EFh"/>
    <property type="match status" value="1"/>
</dbReference>
<evidence type="ECO:0000313" key="7">
    <source>
        <dbReference type="Proteomes" id="UP000318437"/>
    </source>
</evidence>
<proteinExistence type="predicted"/>
<evidence type="ECO:0000256" key="2">
    <source>
        <dbReference type="ARBA" id="ARBA00022737"/>
    </source>
</evidence>
<feature type="domain" description="EF-hand" evidence="5">
    <location>
        <begin position="145"/>
        <end position="180"/>
    </location>
</feature>
<feature type="signal peptide" evidence="4">
    <location>
        <begin position="1"/>
        <end position="21"/>
    </location>
</feature>
<dbReference type="SMART" id="SM00054">
    <property type="entry name" value="EFh"/>
    <property type="match status" value="3"/>
</dbReference>
<keyword evidence="2" id="KW-0677">Repeat</keyword>
<keyword evidence="1" id="KW-0479">Metal-binding</keyword>
<evidence type="ECO:0000256" key="4">
    <source>
        <dbReference type="SAM" id="SignalP"/>
    </source>
</evidence>
<dbReference type="Pfam" id="PF13202">
    <property type="entry name" value="EF-hand_5"/>
    <property type="match status" value="5"/>
</dbReference>
<evidence type="ECO:0000313" key="6">
    <source>
        <dbReference type="EMBL" id="TWU29435.1"/>
    </source>
</evidence>
<dbReference type="RefSeq" id="WP_146447464.1">
    <property type="nucleotide sequence ID" value="NZ_SJPS01000001.1"/>
</dbReference>
<feature type="domain" description="EF-hand" evidence="5">
    <location>
        <begin position="70"/>
        <end position="97"/>
    </location>
</feature>
<gene>
    <name evidence="6" type="ORF">Pla144_02130</name>
</gene>
<accession>A0A5C6CZS9</accession>
<reference evidence="6 7" key="1">
    <citation type="submission" date="2019-02" db="EMBL/GenBank/DDBJ databases">
        <title>Deep-cultivation of Planctomycetes and their phenomic and genomic characterization uncovers novel biology.</title>
        <authorList>
            <person name="Wiegand S."/>
            <person name="Jogler M."/>
            <person name="Boedeker C."/>
            <person name="Pinto D."/>
            <person name="Vollmers J."/>
            <person name="Rivas-Marin E."/>
            <person name="Kohn T."/>
            <person name="Peeters S.H."/>
            <person name="Heuer A."/>
            <person name="Rast P."/>
            <person name="Oberbeckmann S."/>
            <person name="Bunk B."/>
            <person name="Jeske O."/>
            <person name="Meyerdierks A."/>
            <person name="Storesund J.E."/>
            <person name="Kallscheuer N."/>
            <person name="Luecker S."/>
            <person name="Lage O.M."/>
            <person name="Pohl T."/>
            <person name="Merkel B.J."/>
            <person name="Hornburger P."/>
            <person name="Mueller R.-W."/>
            <person name="Bruemmer F."/>
            <person name="Labrenz M."/>
            <person name="Spormann A.M."/>
            <person name="Op Den Camp H."/>
            <person name="Overmann J."/>
            <person name="Amann R."/>
            <person name="Jetten M.S.M."/>
            <person name="Mascher T."/>
            <person name="Medema M.H."/>
            <person name="Devos D.P."/>
            <person name="Kaster A.-K."/>
            <person name="Ovreas L."/>
            <person name="Rohde M."/>
            <person name="Galperin M.Y."/>
            <person name="Jogler C."/>
        </authorList>
    </citation>
    <scope>NUCLEOTIDE SEQUENCE [LARGE SCALE GENOMIC DNA]</scope>
    <source>
        <strain evidence="6 7">Pla144</strain>
    </source>
</reference>
<comment type="caution">
    <text evidence="6">The sequence shown here is derived from an EMBL/GenBank/DDBJ whole genome shotgun (WGS) entry which is preliminary data.</text>
</comment>
<dbReference type="GO" id="GO:0005509">
    <property type="term" value="F:calcium ion binding"/>
    <property type="evidence" value="ECO:0007669"/>
    <property type="project" value="InterPro"/>
</dbReference>